<feature type="region of interest" description="Disordered" evidence="2">
    <location>
        <begin position="1"/>
        <end position="23"/>
    </location>
</feature>
<dbReference type="SUPFAM" id="SSF54523">
    <property type="entry name" value="Pili subunits"/>
    <property type="match status" value="1"/>
</dbReference>
<dbReference type="STRING" id="926566.Terro_1444"/>
<name>I3ZET4_TERRK</name>
<keyword evidence="3" id="KW-0472">Membrane</keyword>
<keyword evidence="5" id="KW-1185">Reference proteome</keyword>
<dbReference type="InterPro" id="IPR012902">
    <property type="entry name" value="N_methyl_site"/>
</dbReference>
<dbReference type="AlphaFoldDB" id="I3ZET4"/>
<dbReference type="PRINTS" id="PR00813">
    <property type="entry name" value="BCTERIALGSPG"/>
</dbReference>
<sequence length="153" mass="16726">MTTDKTSRRTLDPASTDCGSAAAPHAGQSGFTMLELIVVMMIIGILAAMAVPAFTHHLKVAREAVLREDLHTMRQAIDSYTVDKQKAPQSLDELVTSGYLKSMPLDPMTHRTDTWVGDRSDQYQNVDETATGINDVHSGAQQLSTDGSLYTTW</sequence>
<proteinExistence type="predicted"/>
<dbReference type="GO" id="GO:0015627">
    <property type="term" value="C:type II protein secretion system complex"/>
    <property type="evidence" value="ECO:0007669"/>
    <property type="project" value="InterPro"/>
</dbReference>
<feature type="compositionally biased region" description="Basic and acidic residues" evidence="2">
    <location>
        <begin position="1"/>
        <end position="11"/>
    </location>
</feature>
<protein>
    <submittedName>
        <fullName evidence="4">Prepilin-type N-terminal cleavage/methylation domain-containing protein</fullName>
    </submittedName>
</protein>
<dbReference type="EMBL" id="CP003379">
    <property type="protein sequence ID" value="AFL87752.1"/>
    <property type="molecule type" value="Genomic_DNA"/>
</dbReference>
<dbReference type="OrthoDB" id="9795612at2"/>
<accession>I3ZET4</accession>
<evidence type="ECO:0000256" key="1">
    <source>
        <dbReference type="ARBA" id="ARBA00022481"/>
    </source>
</evidence>
<dbReference type="Pfam" id="PF07963">
    <property type="entry name" value="N_methyl"/>
    <property type="match status" value="1"/>
</dbReference>
<dbReference type="PANTHER" id="PTHR30093:SF47">
    <property type="entry name" value="TYPE IV PILUS NON-CORE MINOR PILIN PILE"/>
    <property type="match status" value="1"/>
</dbReference>
<feature type="transmembrane region" description="Helical" evidence="3">
    <location>
        <begin position="36"/>
        <end position="54"/>
    </location>
</feature>
<keyword evidence="3" id="KW-1133">Transmembrane helix</keyword>
<keyword evidence="1" id="KW-0488">Methylation</keyword>
<keyword evidence="3" id="KW-0812">Transmembrane</keyword>
<dbReference type="eggNOG" id="COG2165">
    <property type="taxonomic scope" value="Bacteria"/>
</dbReference>
<evidence type="ECO:0000313" key="4">
    <source>
        <dbReference type="EMBL" id="AFL87752.1"/>
    </source>
</evidence>
<dbReference type="Proteomes" id="UP000006056">
    <property type="component" value="Chromosome"/>
</dbReference>
<dbReference type="InterPro" id="IPR045584">
    <property type="entry name" value="Pilin-like"/>
</dbReference>
<dbReference type="RefSeq" id="WP_014785321.1">
    <property type="nucleotide sequence ID" value="NC_018014.1"/>
</dbReference>
<dbReference type="Gene3D" id="3.30.700.10">
    <property type="entry name" value="Glycoprotein, Type 4 Pilin"/>
    <property type="match status" value="1"/>
</dbReference>
<dbReference type="GO" id="GO:0015628">
    <property type="term" value="P:protein secretion by the type II secretion system"/>
    <property type="evidence" value="ECO:0007669"/>
    <property type="project" value="InterPro"/>
</dbReference>
<dbReference type="NCBIfam" id="TIGR02532">
    <property type="entry name" value="IV_pilin_GFxxxE"/>
    <property type="match status" value="1"/>
</dbReference>
<organism evidence="4 5">
    <name type="scientific">Terriglobus roseus (strain DSM 18391 / NRRL B-41598 / KBS 63)</name>
    <dbReference type="NCBI Taxonomy" id="926566"/>
    <lineage>
        <taxon>Bacteria</taxon>
        <taxon>Pseudomonadati</taxon>
        <taxon>Acidobacteriota</taxon>
        <taxon>Terriglobia</taxon>
        <taxon>Terriglobales</taxon>
        <taxon>Acidobacteriaceae</taxon>
        <taxon>Terriglobus</taxon>
    </lineage>
</organism>
<evidence type="ECO:0000256" key="3">
    <source>
        <dbReference type="SAM" id="Phobius"/>
    </source>
</evidence>
<dbReference type="KEGG" id="trs:Terro_1444"/>
<evidence type="ECO:0000256" key="2">
    <source>
        <dbReference type="SAM" id="MobiDB-lite"/>
    </source>
</evidence>
<dbReference type="PANTHER" id="PTHR30093">
    <property type="entry name" value="GENERAL SECRETION PATHWAY PROTEIN G"/>
    <property type="match status" value="1"/>
</dbReference>
<evidence type="ECO:0000313" key="5">
    <source>
        <dbReference type="Proteomes" id="UP000006056"/>
    </source>
</evidence>
<reference evidence="4 5" key="1">
    <citation type="submission" date="2012-06" db="EMBL/GenBank/DDBJ databases">
        <title>Complete genome of Terriglobus roseus DSM 18391.</title>
        <authorList>
            <consortium name="US DOE Joint Genome Institute (JGI-PGF)"/>
            <person name="Lucas S."/>
            <person name="Copeland A."/>
            <person name="Lapidus A."/>
            <person name="Glavina del Rio T."/>
            <person name="Dalin E."/>
            <person name="Tice H."/>
            <person name="Bruce D."/>
            <person name="Goodwin L."/>
            <person name="Pitluck S."/>
            <person name="Peters L."/>
            <person name="Mikhailova N."/>
            <person name="Munk A.C.C."/>
            <person name="Kyrpides N."/>
            <person name="Mavromatis K."/>
            <person name="Ivanova N."/>
            <person name="Brettin T."/>
            <person name="Detter J.C."/>
            <person name="Han C."/>
            <person name="Larimer F."/>
            <person name="Land M."/>
            <person name="Hauser L."/>
            <person name="Markowitz V."/>
            <person name="Cheng J.-F."/>
            <person name="Hugenholtz P."/>
            <person name="Woyke T."/>
            <person name="Wu D."/>
            <person name="Brambilla E."/>
            <person name="Klenk H.-P."/>
            <person name="Eisen J.A."/>
        </authorList>
    </citation>
    <scope>NUCLEOTIDE SEQUENCE [LARGE SCALE GENOMIC DNA]</scope>
    <source>
        <strain evidence="5">DSM 18391 / NRRL B-41598 / KBS 63</strain>
    </source>
</reference>
<dbReference type="HOGENOM" id="CLU_091705_7_2_0"/>
<dbReference type="InterPro" id="IPR000983">
    <property type="entry name" value="Bac_GSPG_pilin"/>
</dbReference>
<gene>
    <name evidence="4" type="ordered locus">Terro_1444</name>
</gene>